<dbReference type="AlphaFoldDB" id="A0A6P7HWA8"/>
<dbReference type="RefSeq" id="XP_028254801.1">
    <property type="nucleotide sequence ID" value="XM_028399000.1"/>
</dbReference>
<evidence type="ECO:0000256" key="2">
    <source>
        <dbReference type="ARBA" id="ARBA00023157"/>
    </source>
</evidence>
<dbReference type="OrthoDB" id="2142683at2759"/>
<feature type="transmembrane region" description="Helical" evidence="4">
    <location>
        <begin position="32"/>
        <end position="51"/>
    </location>
</feature>
<dbReference type="RefSeq" id="XP_028254802.1">
    <property type="nucleotide sequence ID" value="XM_028399001.1"/>
</dbReference>
<organism evidence="6 8">
    <name type="scientific">Parambassis ranga</name>
    <name type="common">Indian glassy fish</name>
    <dbReference type="NCBI Taxonomy" id="210632"/>
    <lineage>
        <taxon>Eukaryota</taxon>
        <taxon>Metazoa</taxon>
        <taxon>Chordata</taxon>
        <taxon>Craniata</taxon>
        <taxon>Vertebrata</taxon>
        <taxon>Euteleostomi</taxon>
        <taxon>Actinopterygii</taxon>
        <taxon>Neopterygii</taxon>
        <taxon>Teleostei</taxon>
        <taxon>Neoteleostei</taxon>
        <taxon>Acanthomorphata</taxon>
        <taxon>Ovalentaria</taxon>
        <taxon>Ambassidae</taxon>
        <taxon>Parambassis</taxon>
    </lineage>
</organism>
<keyword evidence="3" id="KW-0175">Coiled coil</keyword>
<gene>
    <name evidence="7 8" type="primary">LOC114431372</name>
</gene>
<feature type="coiled-coil region" evidence="3">
    <location>
        <begin position="84"/>
        <end position="111"/>
    </location>
</feature>
<evidence type="ECO:0000313" key="7">
    <source>
        <dbReference type="RefSeq" id="XP_028254801.1"/>
    </source>
</evidence>
<evidence type="ECO:0000313" key="8">
    <source>
        <dbReference type="RefSeq" id="XP_028254802.1"/>
    </source>
</evidence>
<dbReference type="GeneID" id="114431372"/>
<evidence type="ECO:0000256" key="3">
    <source>
        <dbReference type="SAM" id="Coils"/>
    </source>
</evidence>
<proteinExistence type="predicted"/>
<name>A0A6P7HWA8_9TELE</name>
<keyword evidence="4" id="KW-0812">Transmembrane</keyword>
<sequence>MTTDSYFEKEEDTCALWIKETHPSGVLRFRRWLLPALTVVVLLVLIIALAASNTKTSNRLWTAEQHVSNLSDIILSLNASLQRAHETVREVQRLQSAVENNKDQLSSVSEALKQLSAVDSLSRSVASLKCSLEHIINNSSATDNCCPLGWTLFGQNCYFFSRSSLTWNESRAWCDRQGAHLVILHTDWEFVTRHTVPELFWVGLSDWRTGKWEWVNQTPYTMERRHWVPGQPDNWTGHGLGAGDEDCAHLHSDGRLNDLHCSSRLRYVCQKHSQHT</sequence>
<evidence type="ECO:0000313" key="6">
    <source>
        <dbReference type="Proteomes" id="UP000515145"/>
    </source>
</evidence>
<dbReference type="InterPro" id="IPR016187">
    <property type="entry name" value="CTDL_fold"/>
</dbReference>
<feature type="domain" description="C-type lectin" evidence="5">
    <location>
        <begin position="153"/>
        <end position="270"/>
    </location>
</feature>
<dbReference type="InterPro" id="IPR016186">
    <property type="entry name" value="C-type_lectin-like/link_sf"/>
</dbReference>
<dbReference type="CTD" id="101882127"/>
<evidence type="ECO:0000259" key="5">
    <source>
        <dbReference type="PROSITE" id="PS50041"/>
    </source>
</evidence>
<keyword evidence="4" id="KW-0472">Membrane</keyword>
<dbReference type="SMART" id="SM00034">
    <property type="entry name" value="CLECT"/>
    <property type="match status" value="1"/>
</dbReference>
<dbReference type="InterPro" id="IPR018378">
    <property type="entry name" value="C-type_lectin_CS"/>
</dbReference>
<keyword evidence="6" id="KW-1185">Reference proteome</keyword>
<dbReference type="Proteomes" id="UP000515145">
    <property type="component" value="Unplaced"/>
</dbReference>
<keyword evidence="4" id="KW-1133">Transmembrane helix</keyword>
<dbReference type="GO" id="GO:0030246">
    <property type="term" value="F:carbohydrate binding"/>
    <property type="evidence" value="ECO:0007669"/>
    <property type="project" value="UniProtKB-KW"/>
</dbReference>
<dbReference type="InterPro" id="IPR050111">
    <property type="entry name" value="C-type_lectin/snaclec_domain"/>
</dbReference>
<evidence type="ECO:0000256" key="1">
    <source>
        <dbReference type="ARBA" id="ARBA00022734"/>
    </source>
</evidence>
<keyword evidence="1" id="KW-0430">Lectin</keyword>
<dbReference type="PANTHER" id="PTHR22803">
    <property type="entry name" value="MANNOSE, PHOSPHOLIPASE, LECTIN RECEPTOR RELATED"/>
    <property type="match status" value="1"/>
</dbReference>
<dbReference type="CDD" id="cd03590">
    <property type="entry name" value="CLECT_DC-SIGN_like"/>
    <property type="match status" value="1"/>
</dbReference>
<keyword evidence="2" id="KW-1015">Disulfide bond</keyword>
<dbReference type="Gene3D" id="3.10.100.10">
    <property type="entry name" value="Mannose-Binding Protein A, subunit A"/>
    <property type="match status" value="1"/>
</dbReference>
<dbReference type="PROSITE" id="PS00615">
    <property type="entry name" value="C_TYPE_LECTIN_1"/>
    <property type="match status" value="1"/>
</dbReference>
<dbReference type="SUPFAM" id="SSF56436">
    <property type="entry name" value="C-type lectin-like"/>
    <property type="match status" value="1"/>
</dbReference>
<reference evidence="7 8" key="1">
    <citation type="submission" date="2025-04" db="UniProtKB">
        <authorList>
            <consortium name="RefSeq"/>
        </authorList>
    </citation>
    <scope>IDENTIFICATION</scope>
</reference>
<dbReference type="InterPro" id="IPR001304">
    <property type="entry name" value="C-type_lectin-like"/>
</dbReference>
<dbReference type="InterPro" id="IPR033989">
    <property type="entry name" value="CD209-like_CTLD"/>
</dbReference>
<dbReference type="PROSITE" id="PS50041">
    <property type="entry name" value="C_TYPE_LECTIN_2"/>
    <property type="match status" value="1"/>
</dbReference>
<accession>A0A6P7HWA8</accession>
<protein>
    <submittedName>
        <fullName evidence="7 8">Asialoglycoprotein receptor 1-like</fullName>
    </submittedName>
</protein>
<evidence type="ECO:0000256" key="4">
    <source>
        <dbReference type="SAM" id="Phobius"/>
    </source>
</evidence>
<dbReference type="Pfam" id="PF00059">
    <property type="entry name" value="Lectin_C"/>
    <property type="match status" value="1"/>
</dbReference>